<dbReference type="InterPro" id="IPR009003">
    <property type="entry name" value="Peptidase_S1_PA"/>
</dbReference>
<evidence type="ECO:0000313" key="1">
    <source>
        <dbReference type="EMBL" id="AKB66886.1"/>
    </source>
</evidence>
<sequence>MFRTAEIPKEASRTSTWTNLIGGIKIVRSTGASSTLSFAAEDSSGTEGFVMSGHAAYNAGIGGPIYQPTTLRLVSYVDDIGGYYADAAWVEATNVQPQVYHTDTDILKDVTNFEDTTDGSKVYMSGITSGKQTGYVIDDYIQVTSPTFGTLYRQFKADYTSAGGDSGAPVYKLTPDGVKIVGVNWGYTVNYSYFSPISGVIYDLGVEPIEV</sequence>
<dbReference type="RefSeq" id="WP_050035121.1">
    <property type="nucleotide sequence ID" value="NZ_CP009513.1"/>
</dbReference>
<evidence type="ECO:0000313" key="2">
    <source>
        <dbReference type="Proteomes" id="UP000033063"/>
    </source>
</evidence>
<evidence type="ECO:0008006" key="3">
    <source>
        <dbReference type="Google" id="ProtNLM"/>
    </source>
</evidence>
<organism evidence="1 2">
    <name type="scientific">Methanosarcina mazei LYC</name>
    <dbReference type="NCBI Taxonomy" id="1434114"/>
    <lineage>
        <taxon>Archaea</taxon>
        <taxon>Methanobacteriati</taxon>
        <taxon>Methanobacteriota</taxon>
        <taxon>Stenosarchaea group</taxon>
        <taxon>Methanomicrobia</taxon>
        <taxon>Methanosarcinales</taxon>
        <taxon>Methanosarcinaceae</taxon>
        <taxon>Methanosarcina</taxon>
    </lineage>
</organism>
<dbReference type="InterPro" id="IPR043504">
    <property type="entry name" value="Peptidase_S1_PA_chymotrypsin"/>
</dbReference>
<dbReference type="AlphaFoldDB" id="A0A0E3LVE6"/>
<dbReference type="EMBL" id="CP009513">
    <property type="protein sequence ID" value="AKB66886.1"/>
    <property type="molecule type" value="Genomic_DNA"/>
</dbReference>
<dbReference type="PATRIC" id="fig|1434114.4.peg.423"/>
<reference evidence="1 2" key="1">
    <citation type="submission" date="2014-07" db="EMBL/GenBank/DDBJ databases">
        <title>Methanogenic archaea and the global carbon cycle.</title>
        <authorList>
            <person name="Henriksen J.R."/>
            <person name="Luke J."/>
            <person name="Reinhart S."/>
            <person name="Benedict M.N."/>
            <person name="Youngblut N.D."/>
            <person name="Metcalf M.E."/>
            <person name="Whitaker R.J."/>
            <person name="Metcalf W.W."/>
        </authorList>
    </citation>
    <scope>NUCLEOTIDE SEQUENCE [LARGE SCALE GENOMIC DNA]</scope>
    <source>
        <strain evidence="1 2">LYC</strain>
    </source>
</reference>
<dbReference type="GeneID" id="24849957"/>
<accession>A0A0E3LVE6</accession>
<dbReference type="HOGENOM" id="CLU_1302637_0_0_2"/>
<name>A0A0E3LVE6_METMZ</name>
<dbReference type="Proteomes" id="UP000033063">
    <property type="component" value="Chromosome"/>
</dbReference>
<protein>
    <recommendedName>
        <fullName evidence="3">Peptidase S1 domain-containing protein</fullName>
    </recommendedName>
</protein>
<proteinExistence type="predicted"/>
<dbReference type="SUPFAM" id="SSF50494">
    <property type="entry name" value="Trypsin-like serine proteases"/>
    <property type="match status" value="1"/>
</dbReference>
<dbReference type="Gene3D" id="2.40.10.10">
    <property type="entry name" value="Trypsin-like serine proteases"/>
    <property type="match status" value="2"/>
</dbReference>
<gene>
    <name evidence="1" type="ORF">MSMAL_0343</name>
</gene>